<proteinExistence type="predicted"/>
<dbReference type="EMBL" id="LUGH01002289">
    <property type="protein sequence ID" value="OBZ80309.1"/>
    <property type="molecule type" value="Genomic_DNA"/>
</dbReference>
<evidence type="ECO:0000313" key="1">
    <source>
        <dbReference type="EMBL" id="OBZ80309.1"/>
    </source>
</evidence>
<reference evidence="1 2" key="1">
    <citation type="submission" date="2016-03" db="EMBL/GenBank/DDBJ databases">
        <title>Choanephora cucurbitarum.</title>
        <authorList>
            <person name="Min B."/>
            <person name="Park H."/>
            <person name="Park J.-H."/>
            <person name="Shin H.-D."/>
            <person name="Choi I.-G."/>
        </authorList>
    </citation>
    <scope>NUCLEOTIDE SEQUENCE [LARGE SCALE GENOMIC DNA]</scope>
    <source>
        <strain evidence="1 2">KUS-F28377</strain>
    </source>
</reference>
<accession>A0A1C7MV25</accession>
<dbReference type="InParanoid" id="A0A1C7MV25"/>
<organism evidence="1 2">
    <name type="scientific">Choanephora cucurbitarum</name>
    <dbReference type="NCBI Taxonomy" id="101091"/>
    <lineage>
        <taxon>Eukaryota</taxon>
        <taxon>Fungi</taxon>
        <taxon>Fungi incertae sedis</taxon>
        <taxon>Mucoromycota</taxon>
        <taxon>Mucoromycotina</taxon>
        <taxon>Mucoromycetes</taxon>
        <taxon>Mucorales</taxon>
        <taxon>Mucorineae</taxon>
        <taxon>Choanephoraceae</taxon>
        <taxon>Choanephoroideae</taxon>
        <taxon>Choanephora</taxon>
    </lineage>
</organism>
<dbReference type="Proteomes" id="UP000093000">
    <property type="component" value="Unassembled WGS sequence"/>
</dbReference>
<gene>
    <name evidence="1" type="ORF">A0J61_11642</name>
</gene>
<name>A0A1C7MV25_9FUNG</name>
<dbReference type="AlphaFoldDB" id="A0A1C7MV25"/>
<protein>
    <submittedName>
        <fullName evidence="1">Uncharacterized protein</fullName>
    </submittedName>
</protein>
<keyword evidence="2" id="KW-1185">Reference proteome</keyword>
<sequence length="17" mass="2088">MVSRIMLPYMFLQPLTF</sequence>
<comment type="caution">
    <text evidence="1">The sequence shown here is derived from an EMBL/GenBank/DDBJ whole genome shotgun (WGS) entry which is preliminary data.</text>
</comment>
<evidence type="ECO:0000313" key="2">
    <source>
        <dbReference type="Proteomes" id="UP000093000"/>
    </source>
</evidence>